<gene>
    <name evidence="1" type="ORF">MSG28_010144</name>
</gene>
<reference evidence="1 2" key="1">
    <citation type="journal article" date="2022" name="Genome Biol. Evol.">
        <title>The Spruce Budworm Genome: Reconstructing the Evolutionary History of Antifreeze Proteins.</title>
        <authorList>
            <person name="Beliveau C."/>
            <person name="Gagne P."/>
            <person name="Picq S."/>
            <person name="Vernygora O."/>
            <person name="Keeling C.I."/>
            <person name="Pinkney K."/>
            <person name="Doucet D."/>
            <person name="Wen F."/>
            <person name="Johnston J.S."/>
            <person name="Maaroufi H."/>
            <person name="Boyle B."/>
            <person name="Laroche J."/>
            <person name="Dewar K."/>
            <person name="Juretic N."/>
            <person name="Blackburn G."/>
            <person name="Nisole A."/>
            <person name="Brunet B."/>
            <person name="Brandao M."/>
            <person name="Lumley L."/>
            <person name="Duan J."/>
            <person name="Quan G."/>
            <person name="Lucarotti C.J."/>
            <person name="Roe A.D."/>
            <person name="Sperling F.A.H."/>
            <person name="Levesque R.C."/>
            <person name="Cusson M."/>
        </authorList>
    </citation>
    <scope>NUCLEOTIDE SEQUENCE [LARGE SCALE GENOMIC DNA]</scope>
    <source>
        <strain evidence="1">Glfc:IPQL:Cfum</strain>
    </source>
</reference>
<evidence type="ECO:0000313" key="1">
    <source>
        <dbReference type="EMBL" id="KAI8436654.1"/>
    </source>
</evidence>
<proteinExistence type="predicted"/>
<protein>
    <submittedName>
        <fullName evidence="1">Uncharacterized protein</fullName>
    </submittedName>
</protein>
<dbReference type="Proteomes" id="UP001064048">
    <property type="component" value="Chromosome 17"/>
</dbReference>
<keyword evidence="2" id="KW-1185">Reference proteome</keyword>
<name>A0ACC0KJF9_CHOFU</name>
<accession>A0ACC0KJF9</accession>
<dbReference type="EMBL" id="CM046117">
    <property type="protein sequence ID" value="KAI8436654.1"/>
    <property type="molecule type" value="Genomic_DNA"/>
</dbReference>
<sequence length="144" mass="16218">MMQDEIKINEHQEIEKVTENEAGDYIEVLTSTDKLRNEEISWSNPEYLGKMPIEGQVLKLERKASVGPCFRPGMPYEGPTGIKLFVPGKSNRHSAEDFKAVPSGISMKMSKKSLTAQTKSKIDFIEGHCNRSKKGKIDKVRSEC</sequence>
<evidence type="ECO:0000313" key="2">
    <source>
        <dbReference type="Proteomes" id="UP001064048"/>
    </source>
</evidence>
<comment type="caution">
    <text evidence="1">The sequence shown here is derived from an EMBL/GenBank/DDBJ whole genome shotgun (WGS) entry which is preliminary data.</text>
</comment>
<organism evidence="1 2">
    <name type="scientific">Choristoneura fumiferana</name>
    <name type="common">Spruce budworm moth</name>
    <name type="synonym">Archips fumiferana</name>
    <dbReference type="NCBI Taxonomy" id="7141"/>
    <lineage>
        <taxon>Eukaryota</taxon>
        <taxon>Metazoa</taxon>
        <taxon>Ecdysozoa</taxon>
        <taxon>Arthropoda</taxon>
        <taxon>Hexapoda</taxon>
        <taxon>Insecta</taxon>
        <taxon>Pterygota</taxon>
        <taxon>Neoptera</taxon>
        <taxon>Endopterygota</taxon>
        <taxon>Lepidoptera</taxon>
        <taxon>Glossata</taxon>
        <taxon>Ditrysia</taxon>
        <taxon>Tortricoidea</taxon>
        <taxon>Tortricidae</taxon>
        <taxon>Tortricinae</taxon>
        <taxon>Choristoneura</taxon>
    </lineage>
</organism>